<comment type="caution">
    <text evidence="5">The sequence shown here is derived from an EMBL/GenBank/DDBJ whole genome shotgun (WGS) entry which is preliminary data.</text>
</comment>
<feature type="domain" description="Methyltransferase small" evidence="4">
    <location>
        <begin position="54"/>
        <end position="159"/>
    </location>
</feature>
<protein>
    <recommendedName>
        <fullName evidence="4">Methyltransferase small domain-containing protein</fullName>
    </recommendedName>
</protein>
<dbReference type="GO" id="GO:0008170">
    <property type="term" value="F:N-methyltransferase activity"/>
    <property type="evidence" value="ECO:0007669"/>
    <property type="project" value="UniProtKB-ARBA"/>
</dbReference>
<dbReference type="Gene3D" id="3.40.50.150">
    <property type="entry name" value="Vaccinia Virus protein VP39"/>
    <property type="match status" value="1"/>
</dbReference>
<keyword evidence="6" id="KW-1185">Reference proteome</keyword>
<dbReference type="GO" id="GO:0032259">
    <property type="term" value="P:methylation"/>
    <property type="evidence" value="ECO:0007669"/>
    <property type="project" value="UniProtKB-KW"/>
</dbReference>
<accession>A0A085FYV4</accession>
<evidence type="ECO:0000256" key="2">
    <source>
        <dbReference type="ARBA" id="ARBA00022679"/>
    </source>
</evidence>
<dbReference type="PRINTS" id="PR00507">
    <property type="entry name" value="N12N6MTFRASE"/>
</dbReference>
<dbReference type="InterPro" id="IPR002052">
    <property type="entry name" value="DNA_methylase_N6_adenine_CS"/>
</dbReference>
<evidence type="ECO:0000313" key="5">
    <source>
        <dbReference type="EMBL" id="KFC76649.1"/>
    </source>
</evidence>
<dbReference type="PROSITE" id="PS00092">
    <property type="entry name" value="N6_MTASE"/>
    <property type="match status" value="1"/>
</dbReference>
<sequence length="188" mass="20409">MHSALKQRIEMMRGRLEGRAPVAEVHASAQLFVSPDPVCARLVSLASIRDSDIILEPNAGTGAILRAVRAAAPGATCDAVELNTGLCQYLRNEFEGVAVTCCDFLQYAPGKRYTRIVMNPPFGHAQDIKHIRHAFTLLAPGGVLTAVCLNGPRQEKALKAQSDIWEPLPRGTFTYTDVSTVIIRLVAD</sequence>
<dbReference type="Proteomes" id="UP000028653">
    <property type="component" value="Unassembled WGS sequence"/>
</dbReference>
<dbReference type="OrthoDB" id="32195at2"/>
<dbReference type="AlphaFoldDB" id="A0A085FYV4"/>
<evidence type="ECO:0000256" key="3">
    <source>
        <dbReference type="ARBA" id="ARBA00022691"/>
    </source>
</evidence>
<organism evidence="5 6">
    <name type="scientific">Buttiauxella agrestis ATCC 33320</name>
    <dbReference type="NCBI Taxonomy" id="1006004"/>
    <lineage>
        <taxon>Bacteria</taxon>
        <taxon>Pseudomonadati</taxon>
        <taxon>Pseudomonadota</taxon>
        <taxon>Gammaproteobacteria</taxon>
        <taxon>Enterobacterales</taxon>
        <taxon>Enterobacteriaceae</taxon>
        <taxon>Buttiauxella</taxon>
    </lineage>
</organism>
<dbReference type="InterPro" id="IPR007848">
    <property type="entry name" value="Small_mtfrase_dom"/>
</dbReference>
<dbReference type="eggNOG" id="COG0827">
    <property type="taxonomic scope" value="Bacteria"/>
</dbReference>
<reference evidence="5 6" key="1">
    <citation type="submission" date="2014-05" db="EMBL/GenBank/DDBJ databases">
        <title>ATOL: Assembling a taxonomically balanced genome-scale reconstruction of the evolutionary history of the Enterobacteriaceae.</title>
        <authorList>
            <person name="Plunkett G.III."/>
            <person name="Neeno-Eckwall E.C."/>
            <person name="Glasner J.D."/>
            <person name="Perna N.T."/>
        </authorList>
    </citation>
    <scope>NUCLEOTIDE SEQUENCE [LARGE SCALE GENOMIC DNA]</scope>
    <source>
        <strain evidence="5 6">ATCC 33320</strain>
    </source>
</reference>
<dbReference type="EMBL" id="JMPI01000077">
    <property type="protein sequence ID" value="KFC76649.1"/>
    <property type="molecule type" value="Genomic_DNA"/>
</dbReference>
<keyword evidence="2" id="KW-0808">Transferase</keyword>
<gene>
    <name evidence="5" type="ORF">GBAG_4369</name>
</gene>
<dbReference type="SUPFAM" id="SSF53335">
    <property type="entry name" value="S-adenosyl-L-methionine-dependent methyltransferases"/>
    <property type="match status" value="1"/>
</dbReference>
<name>A0A085FYV4_9ENTR</name>
<dbReference type="GO" id="GO:0003676">
    <property type="term" value="F:nucleic acid binding"/>
    <property type="evidence" value="ECO:0007669"/>
    <property type="project" value="InterPro"/>
</dbReference>
<dbReference type="GO" id="GO:0008757">
    <property type="term" value="F:S-adenosylmethionine-dependent methyltransferase activity"/>
    <property type="evidence" value="ECO:0007669"/>
    <property type="project" value="UniProtKB-ARBA"/>
</dbReference>
<evidence type="ECO:0000259" key="4">
    <source>
        <dbReference type="Pfam" id="PF05175"/>
    </source>
</evidence>
<dbReference type="STRING" id="1006004.GBAG_4369"/>
<keyword evidence="3" id="KW-0949">S-adenosyl-L-methionine</keyword>
<keyword evidence="1" id="KW-0489">Methyltransferase</keyword>
<dbReference type="Pfam" id="PF05175">
    <property type="entry name" value="MTS"/>
    <property type="match status" value="1"/>
</dbReference>
<evidence type="ECO:0000313" key="6">
    <source>
        <dbReference type="Proteomes" id="UP000028653"/>
    </source>
</evidence>
<dbReference type="InterPro" id="IPR029063">
    <property type="entry name" value="SAM-dependent_MTases_sf"/>
</dbReference>
<dbReference type="CDD" id="cd02440">
    <property type="entry name" value="AdoMet_MTases"/>
    <property type="match status" value="1"/>
</dbReference>
<dbReference type="RefSeq" id="WP_034500227.1">
    <property type="nucleotide sequence ID" value="NZ_JMPI01000077.1"/>
</dbReference>
<proteinExistence type="predicted"/>
<evidence type="ECO:0000256" key="1">
    <source>
        <dbReference type="ARBA" id="ARBA00022603"/>
    </source>
</evidence>